<keyword evidence="2" id="KW-1185">Reference proteome</keyword>
<organism evidence="1 2">
    <name type="scientific">Corynebacterium renale</name>
    <dbReference type="NCBI Taxonomy" id="1724"/>
    <lineage>
        <taxon>Bacteria</taxon>
        <taxon>Bacillati</taxon>
        <taxon>Actinomycetota</taxon>
        <taxon>Actinomycetes</taxon>
        <taxon>Mycobacteriales</taxon>
        <taxon>Corynebacteriaceae</taxon>
        <taxon>Corynebacterium</taxon>
    </lineage>
</organism>
<accession>A0A2A9DPJ7</accession>
<sequence length="348" mass="36174">MLIDDWLAQHTTNTDVTRALAAARSDLRGPLRVGACTLDGPAPCAAAPVHVTWPVLGTGTGIDLCFIIHAGRLPAAAAARLRAPVPGPVLHVVDSAAAITPDLIDSLRPAVDQAREAMLAAQCEALAYRFPAARGLAAFTAPRPVGPTRTVVVTGPPDAPVAEVAESLRGVVVVADVPDPDCVIAVAPPGGWDGAELADLPRPLVSTAPGPSDVTFCPVERLPTWLPDYLAREAPRAPAVPARAWRHAARTLTTWSAAAVPAPGWGAVVCHAPVQSGVALALGLLACAVIGTWWAPAVGTLVGGARWWMVYRAARAELHAHLRDTALLQPGPAVEWLRHNATKAATYI</sequence>
<name>A0A2A9DPJ7_9CORY</name>
<evidence type="ECO:0000313" key="1">
    <source>
        <dbReference type="EMBL" id="PFG27840.1"/>
    </source>
</evidence>
<dbReference type="Proteomes" id="UP000221653">
    <property type="component" value="Unassembled WGS sequence"/>
</dbReference>
<comment type="caution">
    <text evidence="1">The sequence shown here is derived from an EMBL/GenBank/DDBJ whole genome shotgun (WGS) entry which is preliminary data.</text>
</comment>
<reference evidence="1 2" key="1">
    <citation type="submission" date="2017-10" db="EMBL/GenBank/DDBJ databases">
        <title>Sequencing the genomes of 1000 actinobacteria strains.</title>
        <authorList>
            <person name="Klenk H.-P."/>
        </authorList>
    </citation>
    <scope>NUCLEOTIDE SEQUENCE [LARGE SCALE GENOMIC DNA]</scope>
    <source>
        <strain evidence="1 2">DSM 20688</strain>
    </source>
</reference>
<evidence type="ECO:0000313" key="2">
    <source>
        <dbReference type="Proteomes" id="UP000221653"/>
    </source>
</evidence>
<gene>
    <name evidence="1" type="ORF">ATK06_0919</name>
</gene>
<dbReference type="EMBL" id="PDJF01000001">
    <property type="protein sequence ID" value="PFG27840.1"/>
    <property type="molecule type" value="Genomic_DNA"/>
</dbReference>
<dbReference type="AlphaFoldDB" id="A0A2A9DPJ7"/>
<protein>
    <submittedName>
        <fullName evidence="1">Uncharacterized protein</fullName>
    </submittedName>
</protein>
<dbReference type="STRING" id="1724.GCA_001044175_02542"/>
<proteinExistence type="predicted"/>